<gene>
    <name evidence="2" type="ORF">GCM10023318_20170</name>
</gene>
<evidence type="ECO:0000313" key="2">
    <source>
        <dbReference type="EMBL" id="GAA5050214.1"/>
    </source>
</evidence>
<dbReference type="Gene3D" id="3.10.450.50">
    <property type="match status" value="1"/>
</dbReference>
<sequence>MMTLSISPGTRGALFESIARTVARVGVIGRSVRGVRAESCVGLGSDATLFNELHIRGGGMRAFQEAVEAGDFARIEALLADDVVFTSPVAFKPYPGKAITAAILRGVGRVFADFRYIREIVSADERDHALVFEAQVGGKTVNGCDFLHFDDAGKIDELTVMVRPLSAATLLAEAMGAQFEQIQREAAEALTAAENAARP</sequence>
<keyword evidence="3" id="KW-1185">Reference proteome</keyword>
<dbReference type="InterPro" id="IPR037401">
    <property type="entry name" value="SnoaL-like"/>
</dbReference>
<feature type="domain" description="SnoaL-like" evidence="1">
    <location>
        <begin position="61"/>
        <end position="157"/>
    </location>
</feature>
<proteinExistence type="predicted"/>
<dbReference type="EMBL" id="BAABJM010000002">
    <property type="protein sequence ID" value="GAA5050214.1"/>
    <property type="molecule type" value="Genomic_DNA"/>
</dbReference>
<organism evidence="2 3">
    <name type="scientific">Nocardia callitridis</name>
    <dbReference type="NCBI Taxonomy" id="648753"/>
    <lineage>
        <taxon>Bacteria</taxon>
        <taxon>Bacillati</taxon>
        <taxon>Actinomycetota</taxon>
        <taxon>Actinomycetes</taxon>
        <taxon>Mycobacteriales</taxon>
        <taxon>Nocardiaceae</taxon>
        <taxon>Nocardia</taxon>
    </lineage>
</organism>
<dbReference type="InterPro" id="IPR032710">
    <property type="entry name" value="NTF2-like_dom_sf"/>
</dbReference>
<dbReference type="SUPFAM" id="SSF54427">
    <property type="entry name" value="NTF2-like"/>
    <property type="match status" value="1"/>
</dbReference>
<dbReference type="Proteomes" id="UP001500603">
    <property type="component" value="Unassembled WGS sequence"/>
</dbReference>
<reference evidence="3" key="1">
    <citation type="journal article" date="2019" name="Int. J. Syst. Evol. Microbiol.">
        <title>The Global Catalogue of Microorganisms (GCM) 10K type strain sequencing project: providing services to taxonomists for standard genome sequencing and annotation.</title>
        <authorList>
            <consortium name="The Broad Institute Genomics Platform"/>
            <consortium name="The Broad Institute Genome Sequencing Center for Infectious Disease"/>
            <person name="Wu L."/>
            <person name="Ma J."/>
        </authorList>
    </citation>
    <scope>NUCLEOTIDE SEQUENCE [LARGE SCALE GENOMIC DNA]</scope>
    <source>
        <strain evidence="3">JCM 18298</strain>
    </source>
</reference>
<evidence type="ECO:0000259" key="1">
    <source>
        <dbReference type="Pfam" id="PF12680"/>
    </source>
</evidence>
<comment type="caution">
    <text evidence="2">The sequence shown here is derived from an EMBL/GenBank/DDBJ whole genome shotgun (WGS) entry which is preliminary data.</text>
</comment>
<protein>
    <recommendedName>
        <fullName evidence="1">SnoaL-like domain-containing protein</fullName>
    </recommendedName>
</protein>
<name>A0ABP9K2Y1_9NOCA</name>
<dbReference type="Pfam" id="PF12680">
    <property type="entry name" value="SnoaL_2"/>
    <property type="match status" value="1"/>
</dbReference>
<evidence type="ECO:0000313" key="3">
    <source>
        <dbReference type="Proteomes" id="UP001500603"/>
    </source>
</evidence>
<accession>A0ABP9K2Y1</accession>